<comment type="catalytic activity">
    <reaction evidence="11 12 13">
        <text>NAD(+) + (deoxyribonucleotide)n-3'-hydroxyl + 5'-phospho-(deoxyribonucleotide)m = (deoxyribonucleotide)n+m + AMP + beta-nicotinamide D-nucleotide.</text>
        <dbReference type="EC" id="6.5.1.2"/>
    </reaction>
</comment>
<dbReference type="PROSITE" id="PS01056">
    <property type="entry name" value="DNA_LIGASE_N2"/>
    <property type="match status" value="1"/>
</dbReference>
<accession>A0ABU9C1X0</accession>
<reference evidence="15 16" key="1">
    <citation type="submission" date="2024-04" db="EMBL/GenBank/DDBJ databases">
        <title>Novel species of the genus Ideonella isolated from streams.</title>
        <authorList>
            <person name="Lu H."/>
        </authorList>
    </citation>
    <scope>NUCLEOTIDE SEQUENCE [LARGE SCALE GENOMIC DNA]</scope>
    <source>
        <strain evidence="15 16">LYT19W</strain>
    </source>
</reference>
<keyword evidence="2 12" id="KW-0436">Ligase</keyword>
<dbReference type="Pfam" id="PF14520">
    <property type="entry name" value="HHH_5"/>
    <property type="match status" value="1"/>
</dbReference>
<feature type="binding site" evidence="12">
    <location>
        <position position="145"/>
    </location>
    <ligand>
        <name>NAD(+)</name>
        <dbReference type="ChEBI" id="CHEBI:57540"/>
    </ligand>
</feature>
<dbReference type="InterPro" id="IPR041663">
    <property type="entry name" value="DisA/LigA_HHH"/>
</dbReference>
<feature type="binding site" evidence="12">
    <location>
        <position position="452"/>
    </location>
    <ligand>
        <name>Zn(2+)</name>
        <dbReference type="ChEBI" id="CHEBI:29105"/>
    </ligand>
</feature>
<dbReference type="SUPFAM" id="SSF52113">
    <property type="entry name" value="BRCT domain"/>
    <property type="match status" value="1"/>
</dbReference>
<dbReference type="Pfam" id="PF03119">
    <property type="entry name" value="DNA_ligase_ZBD"/>
    <property type="match status" value="1"/>
</dbReference>
<dbReference type="SUPFAM" id="SSF50249">
    <property type="entry name" value="Nucleic acid-binding proteins"/>
    <property type="match status" value="1"/>
</dbReference>
<feature type="active site" description="N6-AMP-lysine intermediate" evidence="12">
    <location>
        <position position="124"/>
    </location>
</feature>
<feature type="domain" description="BRCT" evidence="14">
    <location>
        <begin position="612"/>
        <end position="684"/>
    </location>
</feature>
<dbReference type="Pfam" id="PF00533">
    <property type="entry name" value="BRCT"/>
    <property type="match status" value="1"/>
</dbReference>
<dbReference type="NCBIfam" id="TIGR00575">
    <property type="entry name" value="dnlj"/>
    <property type="match status" value="1"/>
</dbReference>
<comment type="caution">
    <text evidence="12">Lacks conserved residue(s) required for the propagation of feature annotation.</text>
</comment>
<evidence type="ECO:0000256" key="9">
    <source>
        <dbReference type="ARBA" id="ARBA00023204"/>
    </source>
</evidence>
<dbReference type="SMART" id="SM00532">
    <property type="entry name" value="LIGANc"/>
    <property type="match status" value="1"/>
</dbReference>
<dbReference type="HAMAP" id="MF_01588">
    <property type="entry name" value="DNA_ligase_A"/>
    <property type="match status" value="1"/>
</dbReference>
<dbReference type="InterPro" id="IPR010994">
    <property type="entry name" value="RuvA_2-like"/>
</dbReference>
<dbReference type="InterPro" id="IPR001357">
    <property type="entry name" value="BRCT_dom"/>
</dbReference>
<dbReference type="PANTHER" id="PTHR23389:SF9">
    <property type="entry name" value="DNA LIGASE"/>
    <property type="match status" value="1"/>
</dbReference>
<gene>
    <name evidence="12 15" type="primary">ligA</name>
    <name evidence="15" type="ORF">AACH00_05775</name>
</gene>
<dbReference type="Proteomes" id="UP001379945">
    <property type="component" value="Unassembled WGS sequence"/>
</dbReference>
<evidence type="ECO:0000313" key="15">
    <source>
        <dbReference type="EMBL" id="MEK8045853.1"/>
    </source>
</evidence>
<dbReference type="PIRSF" id="PIRSF001604">
    <property type="entry name" value="LigA"/>
    <property type="match status" value="1"/>
</dbReference>
<evidence type="ECO:0000256" key="5">
    <source>
        <dbReference type="ARBA" id="ARBA00022763"/>
    </source>
</evidence>
<evidence type="ECO:0000256" key="4">
    <source>
        <dbReference type="ARBA" id="ARBA00022723"/>
    </source>
</evidence>
<keyword evidence="7 12" id="KW-0460">Magnesium</keyword>
<keyword evidence="10 12" id="KW-0464">Manganese</keyword>
<keyword evidence="3 12" id="KW-0235">DNA replication</keyword>
<sequence length="699" mass="76047">MPLNFDEAAAQAAALRTELHLHAHRYYVLDEPTIPDAEYDRLFQTLQALENAHPALRTPDSPTQRVLGTLLDGFTPVVHAVPMLSIRTETDTTSAGAEAFDQRVRRELALTETDAPVSYAAELKFDGLAINLRYEDGVLVRAATRGDGESGEDVTQNIRTIGQIPLRLHTEAAPPVVEVRGEVYMRRDDFEALNERQRQLIAAGAKNEKTFVNPRNAAAGAVRQLDPAIAARRPLSFFAYGLGEVQGWDIPGTHSGLLDALKAWGLPVCDDRAVVAGAAGLSAFHERMGARRDSLPFDIDGVVYKVDDRGLQERLGFVTREPRWAVAHKYPAQEQTTTLLDIDIQVGRTGKLTPVAKLDPVFVGGTTVSNATLHNEDEARRKDVRVGDTVIVRRAGDVIPEVVGVVLERRPDTVGEPFDLYKRLGGQCPVCASPIEREEGEADWRCTGGLTCPAQRKQALLHFASRRMMDIEGLGDKLVDQMVDAGVIKALPDIYKLGFASLATLERMGEKSAHNLLSAIEQSKATTLGRFLFSLGIRHVGEATAKDLARHFGTIDRLMDARVEELLEVNDVGPVVAHSLRHFFDQPHHREVVEQLRAAGVHWPDVVGTASDAPRPLLGKTLVLTGTLPVLSRDEAKALIEEAGGKVSGSVSKKTHYVVAGEEAGSKLDKARDLGVPVLDEAGLRALLAPASDESPQGT</sequence>
<dbReference type="NCBIfam" id="NF005932">
    <property type="entry name" value="PRK07956.1"/>
    <property type="match status" value="1"/>
</dbReference>
<dbReference type="Pfam" id="PF12826">
    <property type="entry name" value="HHH_2"/>
    <property type="match status" value="1"/>
</dbReference>
<keyword evidence="16" id="KW-1185">Reference proteome</keyword>
<dbReference type="PANTHER" id="PTHR23389">
    <property type="entry name" value="CHROMOSOME TRANSMISSION FIDELITY FACTOR 18"/>
    <property type="match status" value="1"/>
</dbReference>
<evidence type="ECO:0000313" key="16">
    <source>
        <dbReference type="Proteomes" id="UP001379945"/>
    </source>
</evidence>
<keyword evidence="8 12" id="KW-0520">NAD</keyword>
<dbReference type="GO" id="GO:0003911">
    <property type="term" value="F:DNA ligase (NAD+) activity"/>
    <property type="evidence" value="ECO:0007669"/>
    <property type="project" value="UniProtKB-EC"/>
</dbReference>
<comment type="function">
    <text evidence="1 12">DNA ligase that catalyzes the formation of phosphodiester linkages between 5'-phosphoryl and 3'-hydroxyl groups in double-stranded DNA using NAD as a coenzyme and as the energy source for the reaction. It is essential for DNA replication and repair of damaged DNA.</text>
</comment>
<dbReference type="Gene3D" id="2.40.50.140">
    <property type="entry name" value="Nucleic acid-binding proteins"/>
    <property type="match status" value="1"/>
</dbReference>
<evidence type="ECO:0000256" key="6">
    <source>
        <dbReference type="ARBA" id="ARBA00022833"/>
    </source>
</evidence>
<feature type="binding site" evidence="12">
    <location>
        <begin position="36"/>
        <end position="40"/>
    </location>
    <ligand>
        <name>NAD(+)</name>
        <dbReference type="ChEBI" id="CHEBI:57540"/>
    </ligand>
</feature>
<dbReference type="InterPro" id="IPR036420">
    <property type="entry name" value="BRCT_dom_sf"/>
</dbReference>
<dbReference type="Gene3D" id="1.10.150.20">
    <property type="entry name" value="5' to 3' exonuclease, C-terminal subdomain"/>
    <property type="match status" value="2"/>
</dbReference>
<dbReference type="PROSITE" id="PS01055">
    <property type="entry name" value="DNA_LIGASE_N1"/>
    <property type="match status" value="1"/>
</dbReference>
<dbReference type="EMBL" id="JBBUTI010000004">
    <property type="protein sequence ID" value="MEK8045853.1"/>
    <property type="molecule type" value="Genomic_DNA"/>
</dbReference>
<dbReference type="InterPro" id="IPR004149">
    <property type="entry name" value="Znf_DNAligase_C4"/>
</dbReference>
<dbReference type="CDD" id="cd00114">
    <property type="entry name" value="LIGANc"/>
    <property type="match status" value="1"/>
</dbReference>
<feature type="binding site" evidence="12">
    <location>
        <begin position="85"/>
        <end position="86"/>
    </location>
    <ligand>
        <name>NAD(+)</name>
        <dbReference type="ChEBI" id="CHEBI:57540"/>
    </ligand>
</feature>
<feature type="binding site" evidence="12">
    <location>
        <position position="431"/>
    </location>
    <ligand>
        <name>Zn(2+)</name>
        <dbReference type="ChEBI" id="CHEBI:29105"/>
    </ligand>
</feature>
<feature type="binding site" evidence="12">
    <location>
        <position position="329"/>
    </location>
    <ligand>
        <name>NAD(+)</name>
        <dbReference type="ChEBI" id="CHEBI:57540"/>
    </ligand>
</feature>
<evidence type="ECO:0000256" key="8">
    <source>
        <dbReference type="ARBA" id="ARBA00023027"/>
    </source>
</evidence>
<dbReference type="Gene3D" id="3.30.470.30">
    <property type="entry name" value="DNA ligase/mRNA capping enzyme"/>
    <property type="match status" value="1"/>
</dbReference>
<dbReference type="InterPro" id="IPR012340">
    <property type="entry name" value="NA-bd_OB-fold"/>
</dbReference>
<dbReference type="SMART" id="SM00292">
    <property type="entry name" value="BRCT"/>
    <property type="match status" value="1"/>
</dbReference>
<dbReference type="Pfam" id="PF03120">
    <property type="entry name" value="OB_DNA_ligase"/>
    <property type="match status" value="1"/>
</dbReference>
<dbReference type="EC" id="6.5.1.2" evidence="12 13"/>
<name>A0ABU9C1X0_9BURK</name>
<dbReference type="InterPro" id="IPR004150">
    <property type="entry name" value="NAD_DNA_ligase_OB"/>
</dbReference>
<dbReference type="Gene3D" id="3.40.50.10190">
    <property type="entry name" value="BRCT domain"/>
    <property type="match status" value="1"/>
</dbReference>
<dbReference type="Gene3D" id="1.10.287.610">
    <property type="entry name" value="Helix hairpin bin"/>
    <property type="match status" value="1"/>
</dbReference>
<dbReference type="InterPro" id="IPR001679">
    <property type="entry name" value="DNA_ligase"/>
</dbReference>
<keyword evidence="5 12" id="KW-0227">DNA damage</keyword>
<dbReference type="SUPFAM" id="SSF56091">
    <property type="entry name" value="DNA ligase/mRNA capping enzyme, catalytic domain"/>
    <property type="match status" value="1"/>
</dbReference>
<evidence type="ECO:0000259" key="14">
    <source>
        <dbReference type="PROSITE" id="PS50172"/>
    </source>
</evidence>
<evidence type="ECO:0000256" key="13">
    <source>
        <dbReference type="RuleBase" id="RU000618"/>
    </source>
</evidence>
<comment type="caution">
    <text evidence="15">The sequence shown here is derived from an EMBL/GenBank/DDBJ whole genome shotgun (WGS) entry which is preliminary data.</text>
</comment>
<comment type="cofactor">
    <cofactor evidence="12">
        <name>Mg(2+)</name>
        <dbReference type="ChEBI" id="CHEBI:18420"/>
    </cofactor>
    <cofactor evidence="12">
        <name>Mn(2+)</name>
        <dbReference type="ChEBI" id="CHEBI:29035"/>
    </cofactor>
</comment>
<dbReference type="InterPro" id="IPR033136">
    <property type="entry name" value="DNA_ligase_CS"/>
</dbReference>
<organism evidence="15 16">
    <name type="scientific">Ideonella margarita</name>
    <dbReference type="NCBI Taxonomy" id="2984191"/>
    <lineage>
        <taxon>Bacteria</taxon>
        <taxon>Pseudomonadati</taxon>
        <taxon>Pseudomonadota</taxon>
        <taxon>Betaproteobacteria</taxon>
        <taxon>Burkholderiales</taxon>
        <taxon>Sphaerotilaceae</taxon>
        <taxon>Ideonella</taxon>
    </lineage>
</organism>
<dbReference type="Pfam" id="PF01653">
    <property type="entry name" value="DNA_ligase_aden"/>
    <property type="match status" value="1"/>
</dbReference>
<dbReference type="InterPro" id="IPR013840">
    <property type="entry name" value="DNAligase_N"/>
</dbReference>
<dbReference type="InterPro" id="IPR003583">
    <property type="entry name" value="Hlx-hairpin-Hlx_DNA-bd_motif"/>
</dbReference>
<keyword evidence="4 12" id="KW-0479">Metal-binding</keyword>
<proteinExistence type="inferred from homology"/>
<feature type="binding site" evidence="12">
    <location>
        <position position="122"/>
    </location>
    <ligand>
        <name>NAD(+)</name>
        <dbReference type="ChEBI" id="CHEBI:57540"/>
    </ligand>
</feature>
<feature type="binding site" evidence="12">
    <location>
        <position position="182"/>
    </location>
    <ligand>
        <name>NAD(+)</name>
        <dbReference type="ChEBI" id="CHEBI:57540"/>
    </ligand>
</feature>
<feature type="binding site" evidence="12">
    <location>
        <position position="428"/>
    </location>
    <ligand>
        <name>Zn(2+)</name>
        <dbReference type="ChEBI" id="CHEBI:29105"/>
    </ligand>
</feature>
<keyword evidence="6 12" id="KW-0862">Zinc</keyword>
<dbReference type="InterPro" id="IPR013839">
    <property type="entry name" value="DNAligase_adenylation"/>
</dbReference>
<comment type="similarity">
    <text evidence="12">Belongs to the NAD-dependent DNA ligase family. LigA subfamily.</text>
</comment>
<dbReference type="PROSITE" id="PS50172">
    <property type="entry name" value="BRCT"/>
    <property type="match status" value="1"/>
</dbReference>
<keyword evidence="9 12" id="KW-0234">DNA repair</keyword>
<evidence type="ECO:0000256" key="11">
    <source>
        <dbReference type="ARBA" id="ARBA00034005"/>
    </source>
</evidence>
<evidence type="ECO:0000256" key="10">
    <source>
        <dbReference type="ARBA" id="ARBA00023211"/>
    </source>
</evidence>
<evidence type="ECO:0000256" key="7">
    <source>
        <dbReference type="ARBA" id="ARBA00022842"/>
    </source>
</evidence>
<evidence type="ECO:0000256" key="3">
    <source>
        <dbReference type="ARBA" id="ARBA00022705"/>
    </source>
</evidence>
<dbReference type="RefSeq" id="WP_341398138.1">
    <property type="nucleotide sequence ID" value="NZ_JBBUTI010000004.1"/>
</dbReference>
<evidence type="ECO:0000256" key="2">
    <source>
        <dbReference type="ARBA" id="ARBA00022598"/>
    </source>
</evidence>
<dbReference type="SMART" id="SM00278">
    <property type="entry name" value="HhH1"/>
    <property type="match status" value="3"/>
</dbReference>
<dbReference type="Gene3D" id="6.20.10.30">
    <property type="match status" value="1"/>
</dbReference>
<dbReference type="SUPFAM" id="SSF47781">
    <property type="entry name" value="RuvA domain 2-like"/>
    <property type="match status" value="1"/>
</dbReference>
<dbReference type="InterPro" id="IPR018239">
    <property type="entry name" value="DNA_ligase_AS"/>
</dbReference>
<protein>
    <recommendedName>
        <fullName evidence="12 13">DNA ligase</fullName>
        <ecNumber evidence="12 13">6.5.1.2</ecNumber>
    </recommendedName>
    <alternativeName>
        <fullName evidence="12">Polydeoxyribonucleotide synthase [NAD(+)]</fullName>
    </alternativeName>
</protein>
<feature type="binding site" evidence="12">
    <location>
        <position position="305"/>
    </location>
    <ligand>
        <name>NAD(+)</name>
        <dbReference type="ChEBI" id="CHEBI:57540"/>
    </ligand>
</feature>
<evidence type="ECO:0000256" key="12">
    <source>
        <dbReference type="HAMAP-Rule" id="MF_01588"/>
    </source>
</evidence>
<evidence type="ECO:0000256" key="1">
    <source>
        <dbReference type="ARBA" id="ARBA00004067"/>
    </source>
</evidence>